<dbReference type="Pfam" id="PF00440">
    <property type="entry name" value="TetR_N"/>
    <property type="match status" value="1"/>
</dbReference>
<dbReference type="SUPFAM" id="SSF48498">
    <property type="entry name" value="Tetracyclin repressor-like, C-terminal domain"/>
    <property type="match status" value="1"/>
</dbReference>
<dbReference type="PROSITE" id="PS50977">
    <property type="entry name" value="HTH_TETR_2"/>
    <property type="match status" value="1"/>
</dbReference>
<dbReference type="InterPro" id="IPR036271">
    <property type="entry name" value="Tet_transcr_reg_TetR-rel_C_sf"/>
</dbReference>
<reference evidence="5" key="1">
    <citation type="journal article" date="2019" name="Int. J. Syst. Evol. Microbiol.">
        <title>The Global Catalogue of Microorganisms (GCM) 10K type strain sequencing project: providing services to taxonomists for standard genome sequencing and annotation.</title>
        <authorList>
            <consortium name="The Broad Institute Genomics Platform"/>
            <consortium name="The Broad Institute Genome Sequencing Center for Infectious Disease"/>
            <person name="Wu L."/>
            <person name="Ma J."/>
        </authorList>
    </citation>
    <scope>NUCLEOTIDE SEQUENCE [LARGE SCALE GENOMIC DNA]</scope>
    <source>
        <strain evidence="5">CGMCC 4.7466</strain>
    </source>
</reference>
<dbReference type="Gene3D" id="1.10.10.60">
    <property type="entry name" value="Homeodomain-like"/>
    <property type="match status" value="1"/>
</dbReference>
<dbReference type="RefSeq" id="WP_377063726.1">
    <property type="nucleotide sequence ID" value="NZ_JBHSJJ010000004.1"/>
</dbReference>
<dbReference type="PANTHER" id="PTHR30055:SF226">
    <property type="entry name" value="HTH-TYPE TRANSCRIPTIONAL REGULATOR PKSA"/>
    <property type="match status" value="1"/>
</dbReference>
<keyword evidence="5" id="KW-1185">Reference proteome</keyword>
<dbReference type="InterPro" id="IPR050109">
    <property type="entry name" value="HTH-type_TetR-like_transc_reg"/>
</dbReference>
<accession>A0ABV9SZK3</accession>
<evidence type="ECO:0000256" key="1">
    <source>
        <dbReference type="ARBA" id="ARBA00023125"/>
    </source>
</evidence>
<feature type="domain" description="HTH tetR-type" evidence="3">
    <location>
        <begin position="7"/>
        <end position="67"/>
    </location>
</feature>
<evidence type="ECO:0000259" key="3">
    <source>
        <dbReference type="PROSITE" id="PS50977"/>
    </source>
</evidence>
<name>A0ABV9SZK3_9BACT</name>
<comment type="caution">
    <text evidence="4">The sequence shown here is derived from an EMBL/GenBank/DDBJ whole genome shotgun (WGS) entry which is preliminary data.</text>
</comment>
<sequence length="234" mass="27098">MGVYERQQKEKKILEAAVKLFGGKGFHYTKVEDVAKQAKISKGLVYFYFKSKEDLYMAVAKKGFEELKDLFNKAYNKNKDKKGIEIIADLVEAFLSFTKDKKVYHEAILYFLGMLEPYNDESERKNMNGLVLESQYFKKLLDSHHDVAKIGIKIISQGIKDGSMRPDLQAEATFYTLWSMLIGNCWLQGTVHYEPKDIKISAESWKNGFLKLFFEILKGSQQNVRYQPVQGKLF</sequence>
<dbReference type="SUPFAM" id="SSF46689">
    <property type="entry name" value="Homeodomain-like"/>
    <property type="match status" value="1"/>
</dbReference>
<dbReference type="InterPro" id="IPR009057">
    <property type="entry name" value="Homeodomain-like_sf"/>
</dbReference>
<dbReference type="InterPro" id="IPR001647">
    <property type="entry name" value="HTH_TetR"/>
</dbReference>
<keyword evidence="1 2" id="KW-0238">DNA-binding</keyword>
<protein>
    <submittedName>
        <fullName evidence="4">TetR/AcrR family transcriptional regulator</fullName>
    </submittedName>
</protein>
<gene>
    <name evidence="4" type="ORF">ACFPFU_09195</name>
</gene>
<dbReference type="EMBL" id="JBHSJJ010000004">
    <property type="protein sequence ID" value="MFC4871860.1"/>
    <property type="molecule type" value="Genomic_DNA"/>
</dbReference>
<evidence type="ECO:0000313" key="4">
    <source>
        <dbReference type="EMBL" id="MFC4871860.1"/>
    </source>
</evidence>
<proteinExistence type="predicted"/>
<organism evidence="4 5">
    <name type="scientific">Negadavirga shengliensis</name>
    <dbReference type="NCBI Taxonomy" id="1389218"/>
    <lineage>
        <taxon>Bacteria</taxon>
        <taxon>Pseudomonadati</taxon>
        <taxon>Bacteroidota</taxon>
        <taxon>Cytophagia</taxon>
        <taxon>Cytophagales</taxon>
        <taxon>Cyclobacteriaceae</taxon>
        <taxon>Negadavirga</taxon>
    </lineage>
</organism>
<dbReference type="PANTHER" id="PTHR30055">
    <property type="entry name" value="HTH-TYPE TRANSCRIPTIONAL REGULATOR RUTR"/>
    <property type="match status" value="1"/>
</dbReference>
<feature type="DNA-binding region" description="H-T-H motif" evidence="2">
    <location>
        <begin position="30"/>
        <end position="49"/>
    </location>
</feature>
<dbReference type="Proteomes" id="UP001595818">
    <property type="component" value="Unassembled WGS sequence"/>
</dbReference>
<evidence type="ECO:0000313" key="5">
    <source>
        <dbReference type="Proteomes" id="UP001595818"/>
    </source>
</evidence>
<dbReference type="Gene3D" id="1.10.357.10">
    <property type="entry name" value="Tetracycline Repressor, domain 2"/>
    <property type="match status" value="1"/>
</dbReference>
<dbReference type="PRINTS" id="PR00455">
    <property type="entry name" value="HTHTETR"/>
</dbReference>
<evidence type="ECO:0000256" key="2">
    <source>
        <dbReference type="PROSITE-ProRule" id="PRU00335"/>
    </source>
</evidence>